<organism evidence="2 3">
    <name type="scientific">Aspergillus taichungensis</name>
    <dbReference type="NCBI Taxonomy" id="482145"/>
    <lineage>
        <taxon>Eukaryota</taxon>
        <taxon>Fungi</taxon>
        <taxon>Dikarya</taxon>
        <taxon>Ascomycota</taxon>
        <taxon>Pezizomycotina</taxon>
        <taxon>Eurotiomycetes</taxon>
        <taxon>Eurotiomycetidae</taxon>
        <taxon>Eurotiales</taxon>
        <taxon>Aspergillaceae</taxon>
        <taxon>Aspergillus</taxon>
        <taxon>Aspergillus subgen. Circumdati</taxon>
    </lineage>
</organism>
<dbReference type="EMBL" id="KZ559693">
    <property type="protein sequence ID" value="PLN74665.1"/>
    <property type="molecule type" value="Genomic_DNA"/>
</dbReference>
<dbReference type="AlphaFoldDB" id="A0A2J5HD25"/>
<keyword evidence="1" id="KW-0472">Membrane</keyword>
<keyword evidence="3" id="KW-1185">Reference proteome</keyword>
<name>A0A2J5HD25_9EURO</name>
<accession>A0A2J5HD25</accession>
<feature type="transmembrane region" description="Helical" evidence="1">
    <location>
        <begin position="48"/>
        <end position="77"/>
    </location>
</feature>
<reference evidence="3" key="1">
    <citation type="submission" date="2017-12" db="EMBL/GenBank/DDBJ databases">
        <authorList>
            <consortium name="DOE Joint Genome Institute"/>
            <person name="Mondo S.J."/>
            <person name="Kjaerbolling I."/>
            <person name="Vesth T.C."/>
            <person name="Frisvad J.C."/>
            <person name="Nybo J.L."/>
            <person name="Theobald S."/>
            <person name="Kuo A."/>
            <person name="Bowyer P."/>
            <person name="Matsuda Y."/>
            <person name="Lyhne E.K."/>
            <person name="Kogle M.E."/>
            <person name="Clum A."/>
            <person name="Lipzen A."/>
            <person name="Salamov A."/>
            <person name="Ngan C.Y."/>
            <person name="Daum C."/>
            <person name="Chiniquy J."/>
            <person name="Barry K."/>
            <person name="LaButti K."/>
            <person name="Haridas S."/>
            <person name="Simmons B.A."/>
            <person name="Magnuson J.K."/>
            <person name="Mortensen U.H."/>
            <person name="Larsen T.O."/>
            <person name="Grigoriev I.V."/>
            <person name="Baker S.E."/>
            <person name="Andersen M.R."/>
            <person name="Nordberg H.P."/>
            <person name="Cantor M.N."/>
            <person name="Hua S.X."/>
        </authorList>
    </citation>
    <scope>NUCLEOTIDE SEQUENCE [LARGE SCALE GENOMIC DNA]</scope>
    <source>
        <strain evidence="3">IBT 19404</strain>
    </source>
</reference>
<gene>
    <name evidence="2" type="ORF">BDW42DRAFT_54555</name>
</gene>
<sequence length="145" mass="15744">MSLPACFSQPPPWSGLVWLGLVLVRFYLVSIFPPLASHSSTISGTSSLAPFLPLSLSFAPLLWTCWLLVDLLILILICTTSLFLPPVTFVNPFPSILISLVCVIILIRWLLDPLGSRSEGVGFSSSNSSSYDNLNRLVVVPDPTA</sequence>
<protein>
    <submittedName>
        <fullName evidence="2">Uncharacterized protein</fullName>
    </submittedName>
</protein>
<keyword evidence="1" id="KW-1133">Transmembrane helix</keyword>
<evidence type="ECO:0000313" key="3">
    <source>
        <dbReference type="Proteomes" id="UP000235023"/>
    </source>
</evidence>
<feature type="transmembrane region" description="Helical" evidence="1">
    <location>
        <begin position="16"/>
        <end position="36"/>
    </location>
</feature>
<feature type="transmembrane region" description="Helical" evidence="1">
    <location>
        <begin position="89"/>
        <end position="111"/>
    </location>
</feature>
<dbReference type="Proteomes" id="UP000235023">
    <property type="component" value="Unassembled WGS sequence"/>
</dbReference>
<keyword evidence="1" id="KW-0812">Transmembrane</keyword>
<evidence type="ECO:0000256" key="1">
    <source>
        <dbReference type="SAM" id="Phobius"/>
    </source>
</evidence>
<proteinExistence type="predicted"/>
<evidence type="ECO:0000313" key="2">
    <source>
        <dbReference type="EMBL" id="PLN74665.1"/>
    </source>
</evidence>